<feature type="transmembrane region" description="Helical" evidence="2">
    <location>
        <begin position="69"/>
        <end position="86"/>
    </location>
</feature>
<evidence type="ECO:0000259" key="3">
    <source>
        <dbReference type="PROSITE" id="PS50833"/>
    </source>
</evidence>
<dbReference type="EMBL" id="CAACVR010000034">
    <property type="protein sequence ID" value="VEU22901.1"/>
    <property type="molecule type" value="Genomic_DNA"/>
</dbReference>
<accession>A0A448YPS3</accession>
<proteinExistence type="predicted"/>
<evidence type="ECO:0000313" key="4">
    <source>
        <dbReference type="EMBL" id="VEU22901.1"/>
    </source>
</evidence>
<dbReference type="InterPro" id="IPR007109">
    <property type="entry name" value="Brix"/>
</dbReference>
<feature type="compositionally biased region" description="Basic and acidic residues" evidence="1">
    <location>
        <begin position="387"/>
        <end position="397"/>
    </location>
</feature>
<dbReference type="GO" id="GO:0019843">
    <property type="term" value="F:rRNA binding"/>
    <property type="evidence" value="ECO:0007669"/>
    <property type="project" value="InterPro"/>
</dbReference>
<dbReference type="Proteomes" id="UP000290900">
    <property type="component" value="Unassembled WGS sequence"/>
</dbReference>
<feature type="compositionally biased region" description="Acidic residues" evidence="1">
    <location>
        <begin position="398"/>
        <end position="409"/>
    </location>
</feature>
<sequence length="420" mass="48326">MGTRRHKKRTHVVQTEEEFNKVPRSMVIHLGTALHNHTITQLVRDVRNMMQPHTTINLRERKANKVKDFVSVAGSLGVSMLMIFSQNDKTGGIHLRFAKMGHGPTISFKVLEYSLCKDVTKTLHNPKSLSKGSVEFQSPPLLVLNGFTNPKEAESYEKLVITMFQNLFPPISPQNTKVGTIKRVLLINKDKQSGRIDVRHYMIDTKLIDVSKNVRKLVGMKKRRNGRIPNLSRVEDVSEIILDPLAAAGGFTSDSEVETDAVVEVREEMEENATKQKKIGVKKVEIDTEKDENEGEGEVRRKRAVKLTEIGPRLKLELVKIEEGVCDGKVMYHSYIKKSEEEEERMEEEHVAKRRKREQRKKEQRENIQKKRKVKIKDDVDEEGQDEKEIEKEHDQIDIESQEDIEDIENGSNDDKLFDE</sequence>
<feature type="region of interest" description="Disordered" evidence="1">
    <location>
        <begin position="339"/>
        <end position="420"/>
    </location>
</feature>
<evidence type="ECO:0000313" key="5">
    <source>
        <dbReference type="Proteomes" id="UP000290900"/>
    </source>
</evidence>
<dbReference type="PANTHER" id="PTHR12661">
    <property type="entry name" value="PETER PAN-RELATED"/>
    <property type="match status" value="1"/>
</dbReference>
<dbReference type="InParanoid" id="A0A448YPS3"/>
<dbReference type="GO" id="GO:0006364">
    <property type="term" value="P:rRNA processing"/>
    <property type="evidence" value="ECO:0007669"/>
    <property type="project" value="InterPro"/>
</dbReference>
<reference evidence="4 5" key="1">
    <citation type="submission" date="2018-12" db="EMBL/GenBank/DDBJ databases">
        <authorList>
            <person name="Tiukova I."/>
            <person name="Dainat J."/>
        </authorList>
    </citation>
    <scope>NUCLEOTIDE SEQUENCE [LARGE SCALE GENOMIC DNA]</scope>
</reference>
<organism evidence="4 5">
    <name type="scientific">Brettanomyces naardenensis</name>
    <name type="common">Yeast</name>
    <dbReference type="NCBI Taxonomy" id="13370"/>
    <lineage>
        <taxon>Eukaryota</taxon>
        <taxon>Fungi</taxon>
        <taxon>Dikarya</taxon>
        <taxon>Ascomycota</taxon>
        <taxon>Saccharomycotina</taxon>
        <taxon>Pichiomycetes</taxon>
        <taxon>Pichiales</taxon>
        <taxon>Pichiaceae</taxon>
        <taxon>Brettanomyces</taxon>
    </lineage>
</organism>
<dbReference type="GO" id="GO:0000027">
    <property type="term" value="P:ribosomal large subunit assembly"/>
    <property type="evidence" value="ECO:0007669"/>
    <property type="project" value="TreeGrafter"/>
</dbReference>
<dbReference type="PROSITE" id="PS50833">
    <property type="entry name" value="BRIX"/>
    <property type="match status" value="1"/>
</dbReference>
<name>A0A448YPS3_BRENA</name>
<feature type="compositionally biased region" description="Basic and acidic residues" evidence="1">
    <location>
        <begin position="360"/>
        <end position="369"/>
    </location>
</feature>
<dbReference type="FunCoup" id="A0A448YPS3">
    <property type="interactions" value="909"/>
</dbReference>
<dbReference type="STRING" id="13370.A0A448YPS3"/>
<gene>
    <name evidence="4" type="ORF">BRENAR_LOCUS3632</name>
</gene>
<feature type="domain" description="Brix" evidence="3">
    <location>
        <begin position="25"/>
        <end position="327"/>
    </location>
</feature>
<dbReference type="AlphaFoldDB" id="A0A448YPS3"/>
<dbReference type="InterPro" id="IPR045112">
    <property type="entry name" value="PPAN-like"/>
</dbReference>
<keyword evidence="5" id="KW-1185">Reference proteome</keyword>
<dbReference type="SMART" id="SM00879">
    <property type="entry name" value="Brix"/>
    <property type="match status" value="1"/>
</dbReference>
<evidence type="ECO:0000256" key="1">
    <source>
        <dbReference type="SAM" id="MobiDB-lite"/>
    </source>
</evidence>
<evidence type="ECO:0000256" key="2">
    <source>
        <dbReference type="SAM" id="Phobius"/>
    </source>
</evidence>
<dbReference type="Pfam" id="PF04427">
    <property type="entry name" value="Brix"/>
    <property type="match status" value="1"/>
</dbReference>
<dbReference type="GO" id="GO:0030687">
    <property type="term" value="C:preribosome, large subunit precursor"/>
    <property type="evidence" value="ECO:0007669"/>
    <property type="project" value="TreeGrafter"/>
</dbReference>
<keyword evidence="2" id="KW-0472">Membrane</keyword>
<dbReference type="PANTHER" id="PTHR12661:SF5">
    <property type="entry name" value="SUPPRESSOR OF SWI4 1 HOMOLOG"/>
    <property type="match status" value="1"/>
</dbReference>
<keyword evidence="2" id="KW-0812">Transmembrane</keyword>
<keyword evidence="2" id="KW-1133">Transmembrane helix</keyword>
<protein>
    <submittedName>
        <fullName evidence="4">DEKNAAC104170</fullName>
    </submittedName>
</protein>
<dbReference type="OrthoDB" id="10261452at2759"/>